<evidence type="ECO:0000313" key="1">
    <source>
        <dbReference type="EMBL" id="HGU32205.1"/>
    </source>
</evidence>
<comment type="caution">
    <text evidence="1">The sequence shown here is derived from an EMBL/GenBank/DDBJ whole genome shotgun (WGS) entry which is preliminary data.</text>
</comment>
<dbReference type="EMBL" id="DSUH01000114">
    <property type="protein sequence ID" value="HGU32205.1"/>
    <property type="molecule type" value="Genomic_DNA"/>
</dbReference>
<evidence type="ECO:0008006" key="2">
    <source>
        <dbReference type="Google" id="ProtNLM"/>
    </source>
</evidence>
<protein>
    <recommendedName>
        <fullName evidence="2">DUF2281 domain-containing protein</fullName>
    </recommendedName>
</protein>
<organism evidence="1">
    <name type="scientific">Desulfatirhabdium butyrativorans</name>
    <dbReference type="NCBI Taxonomy" id="340467"/>
    <lineage>
        <taxon>Bacteria</taxon>
        <taxon>Pseudomonadati</taxon>
        <taxon>Thermodesulfobacteriota</taxon>
        <taxon>Desulfobacteria</taxon>
        <taxon>Desulfobacterales</taxon>
        <taxon>Desulfatirhabdiaceae</taxon>
        <taxon>Desulfatirhabdium</taxon>
    </lineage>
</organism>
<dbReference type="AlphaFoldDB" id="A0A7C4MPV6"/>
<gene>
    <name evidence="1" type="ORF">ENS29_05045</name>
</gene>
<accession>A0A7C4MPV6</accession>
<name>A0A7C4MPV6_9BACT</name>
<proteinExistence type="predicted"/>
<sequence length="79" mass="8887">MNTRVVEKVIEQLQSLPYDLQRQVLEFTRALALSVPRGVAGRQVLQFAGAIPRSDIELMKEAIEKGNDWRKASFESAGE</sequence>
<reference evidence="1" key="1">
    <citation type="journal article" date="2020" name="mSystems">
        <title>Genome- and Community-Level Interaction Insights into Carbon Utilization and Element Cycling Functions of Hydrothermarchaeota in Hydrothermal Sediment.</title>
        <authorList>
            <person name="Zhou Z."/>
            <person name="Liu Y."/>
            <person name="Xu W."/>
            <person name="Pan J."/>
            <person name="Luo Z.H."/>
            <person name="Li M."/>
        </authorList>
    </citation>
    <scope>NUCLEOTIDE SEQUENCE [LARGE SCALE GENOMIC DNA]</scope>
    <source>
        <strain evidence="1">SpSt-477</strain>
    </source>
</reference>